<organism evidence="12 13">
    <name type="scientific">Chlamydia ibidis 10-1398/6</name>
    <dbReference type="NCBI Taxonomy" id="1046581"/>
    <lineage>
        <taxon>Bacteria</taxon>
        <taxon>Pseudomonadati</taxon>
        <taxon>Chlamydiota</taxon>
        <taxon>Chlamydiia</taxon>
        <taxon>Chlamydiales</taxon>
        <taxon>Chlamydiaceae</taxon>
        <taxon>Chlamydia/Chlamydophila group</taxon>
        <taxon>Chlamydia</taxon>
    </lineage>
</organism>
<dbReference type="HAMAP" id="MF_01642">
    <property type="entry name" value="DapL_aminotrans_1"/>
    <property type="match status" value="1"/>
</dbReference>
<reference evidence="12 13" key="1">
    <citation type="submission" date="2013-07" db="EMBL/GenBank/DDBJ databases">
        <title>Isolation of a new Chlamydia species from the feral Sacred Ibis (Threskiornis aethiopicus): Chlamydia ibidis.</title>
        <authorList>
            <person name="Vorimore F."/>
            <person name="Hsia R.-C."/>
            <person name="Huot-Creasy H."/>
            <person name="Bastian S."/>
            <person name="Deruyter L."/>
            <person name="Passet A."/>
            <person name="Sachse K."/>
            <person name="Bavoil P."/>
            <person name="Myers G."/>
            <person name="Laroucau K."/>
        </authorList>
    </citation>
    <scope>NUCLEOTIDE SEQUENCE [LARGE SCALE GENOMIC DNA]</scope>
    <source>
        <strain evidence="12 13">10-1398/6</strain>
    </source>
</reference>
<dbReference type="EC" id="2.6.1.83" evidence="3 9"/>
<dbReference type="InterPro" id="IPR015422">
    <property type="entry name" value="PyrdxlP-dep_Trfase_small"/>
</dbReference>
<evidence type="ECO:0000256" key="10">
    <source>
        <dbReference type="RuleBase" id="RU000481"/>
    </source>
</evidence>
<name>A0ABP2XEK4_9CHLA</name>
<feature type="binding site" evidence="9">
    <location>
        <position position="173"/>
    </location>
    <ligand>
        <name>substrate</name>
    </ligand>
</feature>
<feature type="binding site" evidence="9">
    <location>
        <position position="204"/>
    </location>
    <ligand>
        <name>pyridoxal 5'-phosphate</name>
        <dbReference type="ChEBI" id="CHEBI:597326"/>
    </ligand>
</feature>
<dbReference type="GO" id="GO:0010285">
    <property type="term" value="F:L,L-diaminopimelate aminotransferase activity"/>
    <property type="evidence" value="ECO:0007669"/>
    <property type="project" value="UniProtKB-EC"/>
</dbReference>
<dbReference type="InterPro" id="IPR004838">
    <property type="entry name" value="NHTrfase_class1_PyrdxlP-BS"/>
</dbReference>
<feature type="binding site" evidence="9">
    <location>
        <begin position="104"/>
        <end position="105"/>
    </location>
    <ligand>
        <name>pyridoxal 5'-phosphate</name>
        <dbReference type="ChEBI" id="CHEBI:597326"/>
    </ligand>
</feature>
<feature type="binding site" evidence="9">
    <location>
        <position position="274"/>
    </location>
    <ligand>
        <name>substrate</name>
    </ligand>
</feature>
<dbReference type="Pfam" id="PF00155">
    <property type="entry name" value="Aminotran_1_2"/>
    <property type="match status" value="1"/>
</dbReference>
<comment type="catalytic activity">
    <reaction evidence="8 9">
        <text>(2S,6S)-2,6-diaminopimelate + 2-oxoglutarate = (S)-2,3,4,5-tetrahydrodipicolinate + L-glutamate + H2O + H(+)</text>
        <dbReference type="Rhea" id="RHEA:23988"/>
        <dbReference type="ChEBI" id="CHEBI:15377"/>
        <dbReference type="ChEBI" id="CHEBI:15378"/>
        <dbReference type="ChEBI" id="CHEBI:16810"/>
        <dbReference type="ChEBI" id="CHEBI:16845"/>
        <dbReference type="ChEBI" id="CHEBI:29985"/>
        <dbReference type="ChEBI" id="CHEBI:57609"/>
        <dbReference type="EC" id="2.6.1.83"/>
    </reaction>
</comment>
<feature type="binding site" evidence="9">
    <location>
        <position position="14"/>
    </location>
    <ligand>
        <name>substrate</name>
    </ligand>
</feature>
<evidence type="ECO:0000256" key="6">
    <source>
        <dbReference type="ARBA" id="ARBA00022679"/>
    </source>
</evidence>
<dbReference type="InterPro" id="IPR019942">
    <property type="entry name" value="DapL/ALD1"/>
</dbReference>
<evidence type="ECO:0000256" key="9">
    <source>
        <dbReference type="HAMAP-Rule" id="MF_01642"/>
    </source>
</evidence>
<feature type="modified residue" description="N6-(pyridoxal phosphate)lysine" evidence="9">
    <location>
        <position position="235"/>
    </location>
</feature>
<dbReference type="Proteomes" id="UP000016064">
    <property type="component" value="Unassembled WGS sequence"/>
</dbReference>
<keyword evidence="7 9" id="KW-0663">Pyridoxal phosphate</keyword>
<feature type="binding site" evidence="9">
    <location>
        <position position="128"/>
    </location>
    <ligand>
        <name>substrate</name>
    </ligand>
</feature>
<evidence type="ECO:0000256" key="5">
    <source>
        <dbReference type="ARBA" id="ARBA00022576"/>
    </source>
</evidence>
<dbReference type="RefSeq" id="WP_020370973.1">
    <property type="nucleotide sequence ID" value="NZ_APJW01000001.1"/>
</dbReference>
<keyword evidence="5 9" id="KW-0032">Aminotransferase</keyword>
<evidence type="ECO:0000256" key="4">
    <source>
        <dbReference type="ARBA" id="ARBA00018052"/>
    </source>
</evidence>
<evidence type="ECO:0000256" key="7">
    <source>
        <dbReference type="ARBA" id="ARBA00022898"/>
    </source>
</evidence>
<proteinExistence type="inferred from homology"/>
<comment type="caution">
    <text evidence="12">The sequence shown here is derived from an EMBL/GenBank/DDBJ whole genome shotgun (WGS) entry which is preliminary data.</text>
</comment>
<comment type="function">
    <text evidence="9">Involved in the synthesis of meso-diaminopimelate (m-DAP or DL-DAP), required for both lysine and peptidoglycan biosynthesis. Catalyzes the direct conversion of tetrahydrodipicolinate to LL-diaminopimelate.</text>
</comment>
<dbReference type="EMBL" id="APJW01000001">
    <property type="protein sequence ID" value="EQM62853.1"/>
    <property type="molecule type" value="Genomic_DNA"/>
</dbReference>
<gene>
    <name evidence="9" type="primary">dapL</name>
    <name evidence="12" type="ORF">H359_0332</name>
</gene>
<comment type="subunit">
    <text evidence="9">Homodimer.</text>
</comment>
<evidence type="ECO:0000256" key="2">
    <source>
        <dbReference type="ARBA" id="ARBA00004982"/>
    </source>
</evidence>
<evidence type="ECO:0000256" key="3">
    <source>
        <dbReference type="ARBA" id="ARBA00013138"/>
    </source>
</evidence>
<dbReference type="NCBIfam" id="TIGR03542">
    <property type="entry name" value="DAPAT_plant"/>
    <property type="match status" value="1"/>
</dbReference>
<dbReference type="CDD" id="cd00609">
    <property type="entry name" value="AAT_like"/>
    <property type="match status" value="1"/>
</dbReference>
<comment type="cofactor">
    <cofactor evidence="1 9 10">
        <name>pyridoxal 5'-phosphate</name>
        <dbReference type="ChEBI" id="CHEBI:597326"/>
    </cofactor>
</comment>
<feature type="binding site" evidence="9">
    <location>
        <position position="243"/>
    </location>
    <ligand>
        <name>pyridoxal 5'-phosphate</name>
        <dbReference type="ChEBI" id="CHEBI:597326"/>
    </ligand>
</feature>
<evidence type="ECO:0000256" key="1">
    <source>
        <dbReference type="ARBA" id="ARBA00001933"/>
    </source>
</evidence>
<dbReference type="InterPro" id="IPR004839">
    <property type="entry name" value="Aminotransferase_I/II_large"/>
</dbReference>
<keyword evidence="13" id="KW-1185">Reference proteome</keyword>
<evidence type="ECO:0000256" key="8">
    <source>
        <dbReference type="ARBA" id="ARBA00051934"/>
    </source>
</evidence>
<evidence type="ECO:0000313" key="12">
    <source>
        <dbReference type="EMBL" id="EQM62853.1"/>
    </source>
</evidence>
<comment type="pathway">
    <text evidence="2 9">Amino-acid biosynthesis; L-lysine biosynthesis via DAP pathway; LL-2,6-diaminopimelate from (S)-tetrahydrodipicolinate (aminotransferase route): step 1/1.</text>
</comment>
<feature type="binding site" evidence="9">
    <location>
        <position position="41"/>
    </location>
    <ligand>
        <name>substrate</name>
    </ligand>
</feature>
<feature type="binding site" evidence="9">
    <location>
        <begin position="232"/>
        <end position="234"/>
    </location>
    <ligand>
        <name>pyridoxal 5'-phosphate</name>
        <dbReference type="ChEBI" id="CHEBI:597326"/>
    </ligand>
</feature>
<dbReference type="Gene3D" id="3.90.1150.10">
    <property type="entry name" value="Aspartate Aminotransferase, domain 1"/>
    <property type="match status" value="1"/>
</dbReference>
<evidence type="ECO:0000313" key="13">
    <source>
        <dbReference type="Proteomes" id="UP000016064"/>
    </source>
</evidence>
<feature type="binding site" evidence="9">
    <location>
        <position position="128"/>
    </location>
    <ligand>
        <name>pyridoxal 5'-phosphate</name>
        <dbReference type="ChEBI" id="CHEBI:597326"/>
    </ligand>
</feature>
<feature type="binding site" evidence="9">
    <location>
        <position position="274"/>
    </location>
    <ligand>
        <name>pyridoxal 5'-phosphate</name>
        <dbReference type="ChEBI" id="CHEBI:597326"/>
    </ligand>
</feature>
<dbReference type="Gene3D" id="3.40.640.10">
    <property type="entry name" value="Type I PLP-dependent aspartate aminotransferase-like (Major domain)"/>
    <property type="match status" value="1"/>
</dbReference>
<feature type="binding site" evidence="9">
    <location>
        <position position="173"/>
    </location>
    <ligand>
        <name>pyridoxal 5'-phosphate</name>
        <dbReference type="ChEBI" id="CHEBI:597326"/>
    </ligand>
</feature>
<feature type="binding site" evidence="9">
    <location>
        <position position="71"/>
    </location>
    <ligand>
        <name>pyridoxal 5'-phosphate</name>
        <dbReference type="ChEBI" id="CHEBI:597326"/>
    </ligand>
</feature>
<dbReference type="InterPro" id="IPR015424">
    <property type="entry name" value="PyrdxlP-dep_Trfase"/>
</dbReference>
<keyword evidence="6 9" id="KW-0808">Transferase</keyword>
<comment type="similarity">
    <text evidence="9">Belongs to the class-I pyridoxal-phosphate-dependent aminotransferase family. LL-diaminopimelate aminotransferase subfamily.</text>
</comment>
<dbReference type="SUPFAM" id="SSF53383">
    <property type="entry name" value="PLP-dependent transferases"/>
    <property type="match status" value="1"/>
</dbReference>
<protein>
    <recommendedName>
        <fullName evidence="4 9">LL-diaminopimelate aminotransferase</fullName>
        <shortName evidence="9">DAP-AT</shortName>
        <shortName evidence="9">DAP-aminotransferase</shortName>
        <shortName evidence="9">LL-DAP-aminotransferase</shortName>
        <ecNumber evidence="3 9">2.6.1.83</ecNumber>
    </recommendedName>
</protein>
<feature type="binding site" evidence="9">
    <location>
        <position position="105"/>
    </location>
    <ligand>
        <name>substrate</name>
    </ligand>
</feature>
<dbReference type="PROSITE" id="PS00105">
    <property type="entry name" value="AA_TRANSFER_CLASS_1"/>
    <property type="match status" value="1"/>
</dbReference>
<accession>A0ABP2XEK4</accession>
<dbReference type="PANTHER" id="PTHR43144">
    <property type="entry name" value="AMINOTRANSFERASE"/>
    <property type="match status" value="1"/>
</dbReference>
<feature type="binding site" evidence="9">
    <location>
        <position position="367"/>
    </location>
    <ligand>
        <name>substrate</name>
    </ligand>
</feature>
<feature type="domain" description="Aminotransferase class I/classII large" evidence="11">
    <location>
        <begin position="34"/>
        <end position="384"/>
    </location>
</feature>
<evidence type="ECO:0000259" key="11">
    <source>
        <dbReference type="Pfam" id="PF00155"/>
    </source>
</evidence>
<dbReference type="InterPro" id="IPR015421">
    <property type="entry name" value="PyrdxlP-dep_Trfase_major"/>
</dbReference>
<sequence length="396" mass="43862">MQRNAHFSVLKKNYLFSDLKQKIEKFRKDYPQATIIDLSIGNTTQPLHPSVISAFTSSVEQLGNPKTYHGYGPELGLPKLRENLASKLYSNQVDPEEIFISDGAKVDIFRLLTFFGPGKTLGVQNPSYPAYLDIACLTGAKKIVHLNCEESTDFFPVFPKVPLDILCLCSPNNPTGITFTKEQLQNLVNYANTNGVIILFDAAYSAFISSPDLPKSIFEIPGARSCAIEINSFSKPLGFSGIRIGWTIVPKELSYNDGSSILSDWKRFLSTTFNGASLPAQEAAIAGISLFPNVESINYYRRNTHKLKEALQSGQMKVYGGEHAPYLWVKVPDIIPEEEIFDFFLYQYNIAVTPGSGFGSCGKGFARFSALGRAEDIALACERLQSSSIYDIMAYT</sequence>